<evidence type="ECO:0000256" key="5">
    <source>
        <dbReference type="ARBA" id="ARBA00022645"/>
    </source>
</evidence>
<keyword evidence="5" id="KW-0121">Carboxypeptidase</keyword>
<sequence length="416" mass="42647">MKKSTGISLMVLSLAMAAAPALAKTPHHGAHAAAPSAKNKDTATAAPTGPAPVPDSPTADKNTPAPPTLPQATAYVLMDAATGAILAEAAPDLQVAPASLTKLMTAHIAFQALHGGSLKSDQVVPISVDAWHAGGSTMFIDTTSTVTVDQLLHGLIIVSGNDAAVALAEQIAGTQSAFVQIMNKDAAAMGMTNTVFTNVDGLPDPAEHTSAMDVAILSRNIIADEPEFLNISKEQSYTYNNITQASWNPVLAHDPTVDGMKTGLTDASGHCIDATALRGNMRLIAVVMGGPTWTASTAAIEALLDYGQKFFTDEKVATAGQQLATLASDALNTGSVAIGPGADITLTLPSDAAGRITHSIAYTADLTPGATKGETLGTITYTLDGKTIATTPAIALADEAPASFVTKLKRKLSKYL</sequence>
<keyword evidence="6" id="KW-0645">Protease</keyword>
<feature type="signal peptide" evidence="15">
    <location>
        <begin position="1"/>
        <end position="23"/>
    </location>
</feature>
<keyword evidence="10" id="KW-0573">Peptidoglycan synthesis</keyword>
<dbReference type="InterPro" id="IPR015956">
    <property type="entry name" value="Peniciliin-bd_prot_C_sf"/>
</dbReference>
<evidence type="ECO:0000256" key="15">
    <source>
        <dbReference type="SAM" id="SignalP"/>
    </source>
</evidence>
<keyword evidence="11" id="KW-0961">Cell wall biogenesis/degradation</keyword>
<accession>A0ABQ6A645</accession>
<dbReference type="SUPFAM" id="SSF69189">
    <property type="entry name" value="Penicillin-binding protein associated domain"/>
    <property type="match status" value="1"/>
</dbReference>
<dbReference type="InterPro" id="IPR001967">
    <property type="entry name" value="Peptidase_S11_N"/>
</dbReference>
<evidence type="ECO:0000256" key="7">
    <source>
        <dbReference type="ARBA" id="ARBA00022729"/>
    </source>
</evidence>
<dbReference type="InterPro" id="IPR012907">
    <property type="entry name" value="Peptidase_S11_C"/>
</dbReference>
<comment type="pathway">
    <text evidence="2">Cell wall biogenesis; peptidoglycan biosynthesis.</text>
</comment>
<feature type="domain" description="Peptidase S11 D-Ala-D-Ala carboxypeptidase A C-terminal" evidence="16">
    <location>
        <begin position="311"/>
        <end position="401"/>
    </location>
</feature>
<dbReference type="Pfam" id="PF07943">
    <property type="entry name" value="PBP5_C"/>
    <property type="match status" value="1"/>
</dbReference>
<dbReference type="Pfam" id="PF00768">
    <property type="entry name" value="Peptidase_S11"/>
    <property type="match status" value="1"/>
</dbReference>
<comment type="function">
    <text evidence="1">Removes C-terminal D-alanyl residues from sugar-peptide cell wall precursors.</text>
</comment>
<evidence type="ECO:0000256" key="14">
    <source>
        <dbReference type="SAM" id="MobiDB-lite"/>
    </source>
</evidence>
<evidence type="ECO:0000256" key="4">
    <source>
        <dbReference type="ARBA" id="ARBA00012448"/>
    </source>
</evidence>
<comment type="similarity">
    <text evidence="3 13">Belongs to the peptidase S11 family.</text>
</comment>
<evidence type="ECO:0000256" key="3">
    <source>
        <dbReference type="ARBA" id="ARBA00007164"/>
    </source>
</evidence>
<evidence type="ECO:0000313" key="17">
    <source>
        <dbReference type="EMBL" id="GLR66762.1"/>
    </source>
</evidence>
<organism evidence="17 18">
    <name type="scientific">Acidocella aquatica</name>
    <dbReference type="NCBI Taxonomy" id="1922313"/>
    <lineage>
        <taxon>Bacteria</taxon>
        <taxon>Pseudomonadati</taxon>
        <taxon>Pseudomonadota</taxon>
        <taxon>Alphaproteobacteria</taxon>
        <taxon>Acetobacterales</taxon>
        <taxon>Acidocellaceae</taxon>
        <taxon>Acidocella</taxon>
    </lineage>
</organism>
<feature type="region of interest" description="Disordered" evidence="14">
    <location>
        <begin position="27"/>
        <end position="68"/>
    </location>
</feature>
<dbReference type="InterPro" id="IPR018044">
    <property type="entry name" value="Peptidase_S11"/>
</dbReference>
<evidence type="ECO:0000256" key="6">
    <source>
        <dbReference type="ARBA" id="ARBA00022670"/>
    </source>
</evidence>
<dbReference type="SMART" id="SM00936">
    <property type="entry name" value="PBP5_C"/>
    <property type="match status" value="1"/>
</dbReference>
<evidence type="ECO:0000256" key="12">
    <source>
        <dbReference type="ARBA" id="ARBA00034000"/>
    </source>
</evidence>
<evidence type="ECO:0000256" key="9">
    <source>
        <dbReference type="ARBA" id="ARBA00022960"/>
    </source>
</evidence>
<name>A0ABQ6A645_9PROT</name>
<evidence type="ECO:0000256" key="1">
    <source>
        <dbReference type="ARBA" id="ARBA00003217"/>
    </source>
</evidence>
<evidence type="ECO:0000256" key="11">
    <source>
        <dbReference type="ARBA" id="ARBA00023316"/>
    </source>
</evidence>
<proteinExistence type="inferred from homology"/>
<keyword evidence="7 15" id="KW-0732">Signal</keyword>
<dbReference type="PANTHER" id="PTHR21581">
    <property type="entry name" value="D-ALANYL-D-ALANINE CARBOXYPEPTIDASE"/>
    <property type="match status" value="1"/>
</dbReference>
<reference evidence="18" key="1">
    <citation type="journal article" date="2019" name="Int. J. Syst. Evol. Microbiol.">
        <title>The Global Catalogue of Microorganisms (GCM) 10K type strain sequencing project: providing services to taxonomists for standard genome sequencing and annotation.</title>
        <authorList>
            <consortium name="The Broad Institute Genomics Platform"/>
            <consortium name="The Broad Institute Genome Sequencing Center for Infectious Disease"/>
            <person name="Wu L."/>
            <person name="Ma J."/>
        </authorList>
    </citation>
    <scope>NUCLEOTIDE SEQUENCE [LARGE SCALE GENOMIC DNA]</scope>
    <source>
        <strain evidence="18">NBRC 112502</strain>
    </source>
</reference>
<comment type="caution">
    <text evidence="17">The sequence shown here is derived from an EMBL/GenBank/DDBJ whole genome shotgun (WGS) entry which is preliminary data.</text>
</comment>
<dbReference type="EC" id="3.4.16.4" evidence="4"/>
<dbReference type="InterPro" id="IPR012338">
    <property type="entry name" value="Beta-lactam/transpept-like"/>
</dbReference>
<dbReference type="InterPro" id="IPR037167">
    <property type="entry name" value="Peptidase_S11_C_sf"/>
</dbReference>
<evidence type="ECO:0000259" key="16">
    <source>
        <dbReference type="SMART" id="SM00936"/>
    </source>
</evidence>
<dbReference type="RefSeq" id="WP_284257466.1">
    <property type="nucleotide sequence ID" value="NZ_BSOS01000039.1"/>
</dbReference>
<evidence type="ECO:0000313" key="18">
    <source>
        <dbReference type="Proteomes" id="UP001156641"/>
    </source>
</evidence>
<feature type="chain" id="PRO_5045828640" description="serine-type D-Ala-D-Ala carboxypeptidase" evidence="15">
    <location>
        <begin position="24"/>
        <end position="416"/>
    </location>
</feature>
<evidence type="ECO:0000256" key="8">
    <source>
        <dbReference type="ARBA" id="ARBA00022801"/>
    </source>
</evidence>
<protein>
    <recommendedName>
        <fullName evidence="4">serine-type D-Ala-D-Ala carboxypeptidase</fullName>
        <ecNumber evidence="4">3.4.16.4</ecNumber>
    </recommendedName>
</protein>
<keyword evidence="18" id="KW-1185">Reference proteome</keyword>
<feature type="compositionally biased region" description="Low complexity" evidence="14">
    <location>
        <begin position="31"/>
        <end position="48"/>
    </location>
</feature>
<dbReference type="Gene3D" id="2.60.410.10">
    <property type="entry name" value="D-Ala-D-Ala carboxypeptidase, C-terminal domain"/>
    <property type="match status" value="1"/>
</dbReference>
<evidence type="ECO:0000256" key="2">
    <source>
        <dbReference type="ARBA" id="ARBA00004752"/>
    </source>
</evidence>
<evidence type="ECO:0000256" key="13">
    <source>
        <dbReference type="RuleBase" id="RU004016"/>
    </source>
</evidence>
<keyword evidence="8" id="KW-0378">Hydrolase</keyword>
<comment type="catalytic activity">
    <reaction evidence="12">
        <text>Preferential cleavage: (Ac)2-L-Lys-D-Ala-|-D-Ala. Also transpeptidation of peptidyl-alanyl moieties that are N-acyl substituents of D-alanine.</text>
        <dbReference type="EC" id="3.4.16.4"/>
    </reaction>
</comment>
<dbReference type="PANTHER" id="PTHR21581:SF6">
    <property type="entry name" value="TRAFFICKING PROTEIN PARTICLE COMPLEX SUBUNIT 12"/>
    <property type="match status" value="1"/>
</dbReference>
<keyword evidence="9" id="KW-0133">Cell shape</keyword>
<dbReference type="Gene3D" id="3.40.710.10">
    <property type="entry name" value="DD-peptidase/beta-lactamase superfamily"/>
    <property type="match status" value="1"/>
</dbReference>
<evidence type="ECO:0000256" key="10">
    <source>
        <dbReference type="ARBA" id="ARBA00022984"/>
    </source>
</evidence>
<dbReference type="EMBL" id="BSOS01000039">
    <property type="protein sequence ID" value="GLR66762.1"/>
    <property type="molecule type" value="Genomic_DNA"/>
</dbReference>
<dbReference type="PRINTS" id="PR00725">
    <property type="entry name" value="DADACBPTASE1"/>
</dbReference>
<dbReference type="Proteomes" id="UP001156641">
    <property type="component" value="Unassembled WGS sequence"/>
</dbReference>
<dbReference type="SUPFAM" id="SSF56601">
    <property type="entry name" value="beta-lactamase/transpeptidase-like"/>
    <property type="match status" value="1"/>
</dbReference>
<gene>
    <name evidence="17" type="ORF">GCM10010909_14420</name>
</gene>